<reference evidence="2" key="3">
    <citation type="submission" date="2015-02" db="UniProtKB">
        <authorList>
            <consortium name="EnsemblProtists"/>
        </authorList>
    </citation>
    <scope>IDENTIFICATION</scope>
    <source>
        <strain evidence="2">DAOM BR144</strain>
    </source>
</reference>
<dbReference type="InParanoid" id="K3X2F3"/>
<accession>K3X2F3</accession>
<keyword evidence="1" id="KW-0812">Transmembrane</keyword>
<dbReference type="HOGENOM" id="CLU_1782415_0_0_1"/>
<keyword evidence="1" id="KW-1133">Transmembrane helix</keyword>
<dbReference type="VEuPathDB" id="FungiDB:PYU1_G011377"/>
<proteinExistence type="predicted"/>
<evidence type="ECO:0000313" key="3">
    <source>
        <dbReference type="Proteomes" id="UP000019132"/>
    </source>
</evidence>
<organism evidence="2 3">
    <name type="scientific">Globisporangium ultimum (strain ATCC 200006 / CBS 805.95 / DAOM BR144)</name>
    <name type="common">Pythium ultimum</name>
    <dbReference type="NCBI Taxonomy" id="431595"/>
    <lineage>
        <taxon>Eukaryota</taxon>
        <taxon>Sar</taxon>
        <taxon>Stramenopiles</taxon>
        <taxon>Oomycota</taxon>
        <taxon>Peronosporomycetes</taxon>
        <taxon>Pythiales</taxon>
        <taxon>Pythiaceae</taxon>
        <taxon>Globisporangium</taxon>
    </lineage>
</organism>
<feature type="transmembrane region" description="Helical" evidence="1">
    <location>
        <begin position="122"/>
        <end position="142"/>
    </location>
</feature>
<reference evidence="3" key="2">
    <citation type="submission" date="2010-04" db="EMBL/GenBank/DDBJ databases">
        <authorList>
            <person name="Buell R."/>
            <person name="Hamilton J."/>
            <person name="Hostetler J."/>
        </authorList>
    </citation>
    <scope>NUCLEOTIDE SEQUENCE [LARGE SCALE GENOMIC DNA]</scope>
    <source>
        <strain evidence="3">DAOM:BR144</strain>
    </source>
</reference>
<dbReference type="AlphaFoldDB" id="K3X2F3"/>
<keyword evidence="1" id="KW-0472">Membrane</keyword>
<sequence length="146" mass="15831">AIPLNYEAEFENAKLTFRHQRVYDPKAQKIVSLTPLPESVELSTSDGTALDFLGPILSDDIGRAIAEGDMDPITLERFGPNMVTSALAHDLDAQGDEADLPESPSAVDADFVASWTNRRRQVLPIAFGTVNVLAVILSHLVINSCL</sequence>
<dbReference type="EMBL" id="GL376562">
    <property type="status" value="NOT_ANNOTATED_CDS"/>
    <property type="molecule type" value="Genomic_DNA"/>
</dbReference>
<evidence type="ECO:0000313" key="2">
    <source>
        <dbReference type="EnsemblProtists" id="PYU1_T011402"/>
    </source>
</evidence>
<protein>
    <submittedName>
        <fullName evidence="2">Uncharacterized protein</fullName>
    </submittedName>
</protein>
<evidence type="ECO:0000256" key="1">
    <source>
        <dbReference type="SAM" id="Phobius"/>
    </source>
</evidence>
<dbReference type="Proteomes" id="UP000019132">
    <property type="component" value="Unassembled WGS sequence"/>
</dbReference>
<dbReference type="STRING" id="431595.K3X2F3"/>
<name>K3X2F3_GLOUD</name>
<dbReference type="EnsemblProtists" id="PYU1_T011402">
    <property type="protein sequence ID" value="PYU1_T011402"/>
    <property type="gene ID" value="PYU1_G011377"/>
</dbReference>
<keyword evidence="3" id="KW-1185">Reference proteome</keyword>
<reference evidence="3" key="1">
    <citation type="journal article" date="2010" name="Genome Biol.">
        <title>Genome sequence of the necrotrophic plant pathogen Pythium ultimum reveals original pathogenicity mechanisms and effector repertoire.</title>
        <authorList>
            <person name="Levesque C.A."/>
            <person name="Brouwer H."/>
            <person name="Cano L."/>
            <person name="Hamilton J.P."/>
            <person name="Holt C."/>
            <person name="Huitema E."/>
            <person name="Raffaele S."/>
            <person name="Robideau G.P."/>
            <person name="Thines M."/>
            <person name="Win J."/>
            <person name="Zerillo M.M."/>
            <person name="Beakes G.W."/>
            <person name="Boore J.L."/>
            <person name="Busam D."/>
            <person name="Dumas B."/>
            <person name="Ferriera S."/>
            <person name="Fuerstenberg S.I."/>
            <person name="Gachon C.M."/>
            <person name="Gaulin E."/>
            <person name="Govers F."/>
            <person name="Grenville-Briggs L."/>
            <person name="Horner N."/>
            <person name="Hostetler J."/>
            <person name="Jiang R.H."/>
            <person name="Johnson J."/>
            <person name="Krajaejun T."/>
            <person name="Lin H."/>
            <person name="Meijer H.J."/>
            <person name="Moore B."/>
            <person name="Morris P."/>
            <person name="Phuntmart V."/>
            <person name="Puiu D."/>
            <person name="Shetty J."/>
            <person name="Stajich J.E."/>
            <person name="Tripathy S."/>
            <person name="Wawra S."/>
            <person name="van West P."/>
            <person name="Whitty B.R."/>
            <person name="Coutinho P.M."/>
            <person name="Henrissat B."/>
            <person name="Martin F."/>
            <person name="Thomas P.D."/>
            <person name="Tyler B.M."/>
            <person name="De Vries R.P."/>
            <person name="Kamoun S."/>
            <person name="Yandell M."/>
            <person name="Tisserat N."/>
            <person name="Buell C.R."/>
        </authorList>
    </citation>
    <scope>NUCLEOTIDE SEQUENCE</scope>
    <source>
        <strain evidence="3">DAOM:BR144</strain>
    </source>
</reference>